<feature type="domain" description="HTH lysR-type" evidence="6">
    <location>
        <begin position="1"/>
        <end position="58"/>
    </location>
</feature>
<evidence type="ECO:0000313" key="8">
    <source>
        <dbReference type="Proteomes" id="UP001356170"/>
    </source>
</evidence>
<dbReference type="Proteomes" id="UP001356170">
    <property type="component" value="Unassembled WGS sequence"/>
</dbReference>
<dbReference type="EMBL" id="JAZHBO010000002">
    <property type="protein sequence ID" value="MEF2155654.1"/>
    <property type="molecule type" value="Genomic_DNA"/>
</dbReference>
<organism evidence="7 8">
    <name type="scientific">Aquilutibacter rugosus</name>
    <dbReference type="NCBI Taxonomy" id="3115820"/>
    <lineage>
        <taxon>Bacteria</taxon>
        <taxon>Pseudomonadati</taxon>
        <taxon>Pseudomonadota</taxon>
        <taxon>Gammaproteobacteria</taxon>
        <taxon>Lysobacterales</taxon>
        <taxon>Lysobacteraceae</taxon>
        <taxon>Aquilutibacter</taxon>
    </lineage>
</organism>
<keyword evidence="5" id="KW-0804">Transcription</keyword>
<proteinExistence type="inferred from homology"/>
<evidence type="ECO:0000313" key="7">
    <source>
        <dbReference type="EMBL" id="MEF2155654.1"/>
    </source>
</evidence>
<protein>
    <submittedName>
        <fullName evidence="7">LysR substrate-binding domain-containing protein</fullName>
    </submittedName>
</protein>
<evidence type="ECO:0000256" key="3">
    <source>
        <dbReference type="ARBA" id="ARBA00023125"/>
    </source>
</evidence>
<dbReference type="PANTHER" id="PTHR30346:SF26">
    <property type="entry name" value="HYDROGEN PEROXIDE-INDUCIBLE GENES ACTIVATOR"/>
    <property type="match status" value="1"/>
</dbReference>
<dbReference type="InterPro" id="IPR005119">
    <property type="entry name" value="LysR_subst-bd"/>
</dbReference>
<dbReference type="PRINTS" id="PR00039">
    <property type="entry name" value="HTHLYSR"/>
</dbReference>
<evidence type="ECO:0000259" key="6">
    <source>
        <dbReference type="PROSITE" id="PS50931"/>
    </source>
</evidence>
<name>A0ABU7UYN7_9GAMM</name>
<keyword evidence="3" id="KW-0238">DNA-binding</keyword>
<dbReference type="Gene3D" id="3.40.190.10">
    <property type="entry name" value="Periplasmic binding protein-like II"/>
    <property type="match status" value="2"/>
</dbReference>
<dbReference type="InterPro" id="IPR036390">
    <property type="entry name" value="WH_DNA-bd_sf"/>
</dbReference>
<sequence length="302" mass="33484">MNLRDLRYLVALADHQHFGKAAAASFVSQPTLSTQIKKLEDELGVTLVERAPGNVMLTPIGKDVVSRARTVLTEVDGMVALAKRSRDPESGKIHLGVFPTLGPYLLPHVIPVLHERFPRIDWYLVEEKTDVLLQKLREGKLDAALLALPIEGDQWDIDPLFREEFVLAVPKDKPLNLKHPLGLEDLNDRTLLLLDEGHCLRDQALAVCRLSGAREQQDFRATSLETLRQMVGTGLGDTLLPALATLPPHNTDDLQLVPFEGEPPFREIALVRRHSSAMASTLEAIAATIRDIPVLKSLRAPQ</sequence>
<dbReference type="Pfam" id="PF03466">
    <property type="entry name" value="LysR_substrate"/>
    <property type="match status" value="1"/>
</dbReference>
<comment type="similarity">
    <text evidence="1">Belongs to the LysR transcriptional regulatory family.</text>
</comment>
<evidence type="ECO:0000256" key="4">
    <source>
        <dbReference type="ARBA" id="ARBA00023159"/>
    </source>
</evidence>
<evidence type="ECO:0000256" key="2">
    <source>
        <dbReference type="ARBA" id="ARBA00023015"/>
    </source>
</evidence>
<reference evidence="7 8" key="1">
    <citation type="submission" date="2024-01" db="EMBL/GenBank/DDBJ databases">
        <title>Novel species of the genus Luteimonas isolated from rivers.</title>
        <authorList>
            <person name="Lu H."/>
        </authorList>
    </citation>
    <scope>NUCLEOTIDE SEQUENCE [LARGE SCALE GENOMIC DNA]</scope>
    <source>
        <strain evidence="7 8">FXH3W</strain>
    </source>
</reference>
<gene>
    <name evidence="7" type="ORF">V3390_05325</name>
</gene>
<dbReference type="InterPro" id="IPR036388">
    <property type="entry name" value="WH-like_DNA-bd_sf"/>
</dbReference>
<keyword evidence="4" id="KW-0010">Activator</keyword>
<dbReference type="CDD" id="cd08411">
    <property type="entry name" value="PBP2_OxyR"/>
    <property type="match status" value="1"/>
</dbReference>
<dbReference type="RefSeq" id="WP_331690309.1">
    <property type="nucleotide sequence ID" value="NZ_JAZHBN010000010.1"/>
</dbReference>
<dbReference type="InterPro" id="IPR000847">
    <property type="entry name" value="LysR_HTH_N"/>
</dbReference>
<dbReference type="SUPFAM" id="SSF46785">
    <property type="entry name" value="Winged helix' DNA-binding domain"/>
    <property type="match status" value="1"/>
</dbReference>
<dbReference type="Gene3D" id="1.10.10.10">
    <property type="entry name" value="Winged helix-like DNA-binding domain superfamily/Winged helix DNA-binding domain"/>
    <property type="match status" value="1"/>
</dbReference>
<evidence type="ECO:0000256" key="5">
    <source>
        <dbReference type="ARBA" id="ARBA00023163"/>
    </source>
</evidence>
<keyword evidence="2" id="KW-0805">Transcription regulation</keyword>
<comment type="caution">
    <text evidence="7">The sequence shown here is derived from an EMBL/GenBank/DDBJ whole genome shotgun (WGS) entry which is preliminary data.</text>
</comment>
<accession>A0ABU7UYN7</accession>
<dbReference type="SUPFAM" id="SSF53850">
    <property type="entry name" value="Periplasmic binding protein-like II"/>
    <property type="match status" value="1"/>
</dbReference>
<keyword evidence="8" id="KW-1185">Reference proteome</keyword>
<dbReference type="Pfam" id="PF00126">
    <property type="entry name" value="HTH_1"/>
    <property type="match status" value="1"/>
</dbReference>
<dbReference type="PROSITE" id="PS50931">
    <property type="entry name" value="HTH_LYSR"/>
    <property type="match status" value="1"/>
</dbReference>
<evidence type="ECO:0000256" key="1">
    <source>
        <dbReference type="ARBA" id="ARBA00009437"/>
    </source>
</evidence>
<dbReference type="PANTHER" id="PTHR30346">
    <property type="entry name" value="TRANSCRIPTIONAL DUAL REGULATOR HCAR-RELATED"/>
    <property type="match status" value="1"/>
</dbReference>